<dbReference type="PROSITE" id="PS51718">
    <property type="entry name" value="G_DYNAMIN_2"/>
    <property type="match status" value="1"/>
</dbReference>
<dbReference type="Proteomes" id="UP001180020">
    <property type="component" value="Unassembled WGS sequence"/>
</dbReference>
<dbReference type="PANTHER" id="PTHR11566:SF57">
    <property type="entry name" value="DYNAMIN-2B"/>
    <property type="match status" value="1"/>
</dbReference>
<gene>
    <name evidence="2" type="primary">DRP2A</name>
    <name evidence="2" type="ORF">QJS10_CPA03g01316</name>
</gene>
<dbReference type="Gene3D" id="3.40.50.300">
    <property type="entry name" value="P-loop containing nucleotide triphosphate hydrolases"/>
    <property type="match status" value="1"/>
</dbReference>
<dbReference type="InterPro" id="IPR030381">
    <property type="entry name" value="G_DYNAMIN_dom"/>
</dbReference>
<dbReference type="InterPro" id="IPR045063">
    <property type="entry name" value="Dynamin_N"/>
</dbReference>
<dbReference type="AlphaFoldDB" id="A0AAV9F7Y4"/>
<dbReference type="GO" id="GO:0016020">
    <property type="term" value="C:membrane"/>
    <property type="evidence" value="ECO:0007669"/>
    <property type="project" value="TreeGrafter"/>
</dbReference>
<comment type="caution">
    <text evidence="2">The sequence shown here is derived from an EMBL/GenBank/DDBJ whole genome shotgun (WGS) entry which is preliminary data.</text>
</comment>
<evidence type="ECO:0000313" key="3">
    <source>
        <dbReference type="Proteomes" id="UP001180020"/>
    </source>
</evidence>
<evidence type="ECO:0000259" key="1">
    <source>
        <dbReference type="PROSITE" id="PS51718"/>
    </source>
</evidence>
<dbReference type="GO" id="GO:0005737">
    <property type="term" value="C:cytoplasm"/>
    <property type="evidence" value="ECO:0007669"/>
    <property type="project" value="UniProtKB-ARBA"/>
</dbReference>
<dbReference type="Pfam" id="PF00350">
    <property type="entry name" value="Dynamin_N"/>
    <property type="match status" value="1"/>
</dbReference>
<dbReference type="PANTHER" id="PTHR11566">
    <property type="entry name" value="DYNAMIN"/>
    <property type="match status" value="1"/>
</dbReference>
<dbReference type="GO" id="GO:0005874">
    <property type="term" value="C:microtubule"/>
    <property type="evidence" value="ECO:0007669"/>
    <property type="project" value="TreeGrafter"/>
</dbReference>
<dbReference type="GO" id="GO:0005525">
    <property type="term" value="F:GTP binding"/>
    <property type="evidence" value="ECO:0007669"/>
    <property type="project" value="InterPro"/>
</dbReference>
<dbReference type="SUPFAM" id="SSF52540">
    <property type="entry name" value="P-loop containing nucleoside triphosphate hydrolases"/>
    <property type="match status" value="1"/>
</dbReference>
<dbReference type="InterPro" id="IPR022812">
    <property type="entry name" value="Dynamin"/>
</dbReference>
<organism evidence="2 3">
    <name type="scientific">Acorus calamus</name>
    <name type="common">Sweet flag</name>
    <dbReference type="NCBI Taxonomy" id="4465"/>
    <lineage>
        <taxon>Eukaryota</taxon>
        <taxon>Viridiplantae</taxon>
        <taxon>Streptophyta</taxon>
        <taxon>Embryophyta</taxon>
        <taxon>Tracheophyta</taxon>
        <taxon>Spermatophyta</taxon>
        <taxon>Magnoliopsida</taxon>
        <taxon>Liliopsida</taxon>
        <taxon>Acoraceae</taxon>
        <taxon>Acorus</taxon>
    </lineage>
</organism>
<dbReference type="InterPro" id="IPR027417">
    <property type="entry name" value="P-loop_NTPase"/>
</dbReference>
<dbReference type="GO" id="GO:0003924">
    <property type="term" value="F:GTPase activity"/>
    <property type="evidence" value="ECO:0007669"/>
    <property type="project" value="TreeGrafter"/>
</dbReference>
<keyword evidence="3" id="KW-1185">Reference proteome</keyword>
<name>A0AAV9F7Y4_ACOCL</name>
<dbReference type="EMBL" id="JAUJYO010000003">
    <property type="protein sequence ID" value="KAK1322100.1"/>
    <property type="molecule type" value="Genomic_DNA"/>
</dbReference>
<reference evidence="2" key="1">
    <citation type="journal article" date="2023" name="Nat. Commun.">
        <title>Diploid and tetraploid genomes of Acorus and the evolution of monocots.</title>
        <authorList>
            <person name="Ma L."/>
            <person name="Liu K.W."/>
            <person name="Li Z."/>
            <person name="Hsiao Y.Y."/>
            <person name="Qi Y."/>
            <person name="Fu T."/>
            <person name="Tang G.D."/>
            <person name="Zhang D."/>
            <person name="Sun W.H."/>
            <person name="Liu D.K."/>
            <person name="Li Y."/>
            <person name="Chen G.Z."/>
            <person name="Liu X.D."/>
            <person name="Liao X.Y."/>
            <person name="Jiang Y.T."/>
            <person name="Yu X."/>
            <person name="Hao Y."/>
            <person name="Huang J."/>
            <person name="Zhao X.W."/>
            <person name="Ke S."/>
            <person name="Chen Y.Y."/>
            <person name="Wu W.L."/>
            <person name="Hsu J.L."/>
            <person name="Lin Y.F."/>
            <person name="Huang M.D."/>
            <person name="Li C.Y."/>
            <person name="Huang L."/>
            <person name="Wang Z.W."/>
            <person name="Zhao X."/>
            <person name="Zhong W.Y."/>
            <person name="Peng D.H."/>
            <person name="Ahmad S."/>
            <person name="Lan S."/>
            <person name="Zhang J.S."/>
            <person name="Tsai W.C."/>
            <person name="Van de Peer Y."/>
            <person name="Liu Z.J."/>
        </authorList>
    </citation>
    <scope>NUCLEOTIDE SEQUENCE</scope>
    <source>
        <strain evidence="2">CP</strain>
    </source>
</reference>
<dbReference type="GO" id="GO:0008017">
    <property type="term" value="F:microtubule binding"/>
    <property type="evidence" value="ECO:0007669"/>
    <property type="project" value="TreeGrafter"/>
</dbReference>
<feature type="domain" description="Dynamin-type G" evidence="1">
    <location>
        <begin position="1"/>
        <end position="153"/>
    </location>
</feature>
<sequence>MDESLVTEYAAHNDAVLLVVVPAAQASEFSSSRALKLAREQDSDGTRTIGVISKIDQATGDQKVLAAVQALLLNQGPRNTLDVPWVALGQSVSIASAQSGSLGAENSLETAWRAESESSRSILTGAPQNKLGRVSLVETLAHQIRKRMKVRLPNLLSGLQGKSEVVQDKLVRLGKQMVHSAEGTRAIALELCREFEDRFLSHIATGECGDTKFNGLQIGLWPKVNTRSHKKNGKKRVKVIQEESTKRNRSGFEYVLQSVEKSIVSEAFPPTHSQMKDRPLSKRSKIDAQWSRVLRHRFMGCNKYKNEFSDFLSPFIINSRDVPEDGRCGYQVVVAFLEMLNEGWRDVRNNLLLEIEQHLDEYNLRQRLILRLDNFCICKKLVM</sequence>
<accession>A0AAV9F7Y4</accession>
<reference evidence="2" key="2">
    <citation type="submission" date="2023-06" db="EMBL/GenBank/DDBJ databases">
        <authorList>
            <person name="Ma L."/>
            <person name="Liu K.-W."/>
            <person name="Li Z."/>
            <person name="Hsiao Y.-Y."/>
            <person name="Qi Y."/>
            <person name="Fu T."/>
            <person name="Tang G."/>
            <person name="Zhang D."/>
            <person name="Sun W.-H."/>
            <person name="Liu D.-K."/>
            <person name="Li Y."/>
            <person name="Chen G.-Z."/>
            <person name="Liu X.-D."/>
            <person name="Liao X.-Y."/>
            <person name="Jiang Y.-T."/>
            <person name="Yu X."/>
            <person name="Hao Y."/>
            <person name="Huang J."/>
            <person name="Zhao X.-W."/>
            <person name="Ke S."/>
            <person name="Chen Y.-Y."/>
            <person name="Wu W.-L."/>
            <person name="Hsu J.-L."/>
            <person name="Lin Y.-F."/>
            <person name="Huang M.-D."/>
            <person name="Li C.-Y."/>
            <person name="Huang L."/>
            <person name="Wang Z.-W."/>
            <person name="Zhao X."/>
            <person name="Zhong W.-Y."/>
            <person name="Peng D.-H."/>
            <person name="Ahmad S."/>
            <person name="Lan S."/>
            <person name="Zhang J.-S."/>
            <person name="Tsai W.-C."/>
            <person name="Van De Peer Y."/>
            <person name="Liu Z.-J."/>
        </authorList>
    </citation>
    <scope>NUCLEOTIDE SEQUENCE</scope>
    <source>
        <strain evidence="2">CP</strain>
        <tissue evidence="2">Leaves</tissue>
    </source>
</reference>
<evidence type="ECO:0000313" key="2">
    <source>
        <dbReference type="EMBL" id="KAK1322100.1"/>
    </source>
</evidence>
<proteinExistence type="predicted"/>
<protein>
    <submittedName>
        <fullName evidence="2">Dynamin-2A</fullName>
    </submittedName>
</protein>